<evidence type="ECO:0000256" key="3">
    <source>
        <dbReference type="SAM" id="Phobius"/>
    </source>
</evidence>
<organism evidence="4 5">
    <name type="scientific">Streptococcus suis</name>
    <dbReference type="NCBI Taxonomy" id="1307"/>
    <lineage>
        <taxon>Bacteria</taxon>
        <taxon>Bacillati</taxon>
        <taxon>Bacillota</taxon>
        <taxon>Bacilli</taxon>
        <taxon>Lactobacillales</taxon>
        <taxon>Streptococcaceae</taxon>
        <taxon>Streptococcus</taxon>
    </lineage>
</organism>
<dbReference type="InterPro" id="IPR023365">
    <property type="entry name" value="Sortase_dom-sf"/>
</dbReference>
<keyword evidence="3" id="KW-1133">Transmembrane helix</keyword>
<sequence length="290" mass="33292">MKQQKKKLSKRSKRKNSFLIIGLFFLGFVIALYPISAQIYNIYLQHQKITTFEKKIKELTPEVISRRMKLANIYNESLVGGTQLDVSDPFIALQKEARDEYARMLEVEEMIGSISIPKIDVELPIYAGTSEDILQRGAGHLEGSSLPVGGKSTRAVITAHRGLPQARLFTELNKLKKNDVFYITNIKETLAYKVESIQVIEPDEVSALSIQEGRDLVTLLSCTPYMINSHRLLVTGHRIAYNDKNAKKERKNAETNLLLKIIIIISIIFILLFLVYRYFRKKLDFKKWKN</sequence>
<evidence type="ECO:0000256" key="2">
    <source>
        <dbReference type="PIRSR" id="PIRSR605754-1"/>
    </source>
</evidence>
<dbReference type="NCBIfam" id="TIGR01076">
    <property type="entry name" value="sortase_fam"/>
    <property type="match status" value="1"/>
</dbReference>
<keyword evidence="3" id="KW-0812">Transmembrane</keyword>
<dbReference type="Pfam" id="PF04203">
    <property type="entry name" value="Sortase"/>
    <property type="match status" value="1"/>
</dbReference>
<reference evidence="4 5" key="1">
    <citation type="submission" date="2016-02" db="EMBL/GenBank/DDBJ databases">
        <authorList>
            <consortium name="Pathogen Informatics"/>
        </authorList>
    </citation>
    <scope>NUCLEOTIDE SEQUENCE [LARGE SCALE GENOMIC DNA]</scope>
    <source>
        <strain evidence="4 5">LSS23</strain>
    </source>
</reference>
<dbReference type="EMBL" id="FIFW01000008">
    <property type="protein sequence ID" value="CYU49744.1"/>
    <property type="molecule type" value="Genomic_DNA"/>
</dbReference>
<dbReference type="CDD" id="cd05827">
    <property type="entry name" value="Sortase_C"/>
    <property type="match status" value="1"/>
</dbReference>
<dbReference type="GO" id="GO:0016787">
    <property type="term" value="F:hydrolase activity"/>
    <property type="evidence" value="ECO:0007669"/>
    <property type="project" value="UniProtKB-KW"/>
</dbReference>
<gene>
    <name evidence="4" type="ORF">ERS132385_01002</name>
</gene>
<evidence type="ECO:0000256" key="1">
    <source>
        <dbReference type="ARBA" id="ARBA00022801"/>
    </source>
</evidence>
<evidence type="ECO:0000313" key="4">
    <source>
        <dbReference type="EMBL" id="CYU49744.1"/>
    </source>
</evidence>
<dbReference type="InterPro" id="IPR042002">
    <property type="entry name" value="Sortase_C"/>
</dbReference>
<dbReference type="Proteomes" id="UP000073434">
    <property type="component" value="Unassembled WGS sequence"/>
</dbReference>
<evidence type="ECO:0000313" key="5">
    <source>
        <dbReference type="Proteomes" id="UP000073434"/>
    </source>
</evidence>
<dbReference type="InterPro" id="IPR005754">
    <property type="entry name" value="Sortase"/>
</dbReference>
<keyword evidence="3" id="KW-0472">Membrane</keyword>
<protein>
    <submittedName>
        <fullName evidence="4">Sortase</fullName>
    </submittedName>
</protein>
<feature type="active site" description="Acyl-thioester intermediate" evidence="2">
    <location>
        <position position="222"/>
    </location>
</feature>
<dbReference type="RefSeq" id="WP_024380450.1">
    <property type="nucleotide sequence ID" value="NZ_CEEW01000030.1"/>
</dbReference>
<feature type="active site" description="Proton donor/acceptor" evidence="2">
    <location>
        <position position="160"/>
    </location>
</feature>
<dbReference type="NCBIfam" id="NF033745">
    <property type="entry name" value="class_C_sortase"/>
    <property type="match status" value="1"/>
</dbReference>
<proteinExistence type="predicted"/>
<keyword evidence="1" id="KW-0378">Hydrolase</keyword>
<name>A0A0Z8DTR2_STRSU</name>
<dbReference type="Gene3D" id="2.40.260.10">
    <property type="entry name" value="Sortase"/>
    <property type="match status" value="1"/>
</dbReference>
<dbReference type="SUPFAM" id="SSF63817">
    <property type="entry name" value="Sortase"/>
    <property type="match status" value="1"/>
</dbReference>
<accession>A0A0Z8DTR2</accession>
<feature type="transmembrane region" description="Helical" evidence="3">
    <location>
        <begin position="257"/>
        <end position="279"/>
    </location>
</feature>
<dbReference type="AlphaFoldDB" id="A0A0Z8DTR2"/>